<evidence type="ECO:0000256" key="1">
    <source>
        <dbReference type="SAM" id="MobiDB-lite"/>
    </source>
</evidence>
<name>A0A4Z2H2X0_9TELE</name>
<dbReference type="Proteomes" id="UP000314294">
    <property type="component" value="Unassembled WGS sequence"/>
</dbReference>
<feature type="compositionally biased region" description="Basic and acidic residues" evidence="1">
    <location>
        <begin position="67"/>
        <end position="79"/>
    </location>
</feature>
<gene>
    <name evidence="2" type="ORF">EYF80_030348</name>
</gene>
<evidence type="ECO:0000313" key="3">
    <source>
        <dbReference type="Proteomes" id="UP000314294"/>
    </source>
</evidence>
<dbReference type="OrthoDB" id="2110130at2759"/>
<dbReference type="AlphaFoldDB" id="A0A4Z2H2X0"/>
<reference evidence="2 3" key="1">
    <citation type="submission" date="2019-03" db="EMBL/GenBank/DDBJ databases">
        <title>First draft genome of Liparis tanakae, snailfish: a comprehensive survey of snailfish specific genes.</title>
        <authorList>
            <person name="Kim W."/>
            <person name="Song I."/>
            <person name="Jeong J.-H."/>
            <person name="Kim D."/>
            <person name="Kim S."/>
            <person name="Ryu S."/>
            <person name="Song J.Y."/>
            <person name="Lee S.K."/>
        </authorList>
    </citation>
    <scope>NUCLEOTIDE SEQUENCE [LARGE SCALE GENOMIC DNA]</scope>
    <source>
        <tissue evidence="2">Muscle</tissue>
    </source>
</reference>
<sequence>MTLSNNRKLFKAIKWSPSGLTVVVDGVDEPDTHVGVVVRHQHDVEQLLAQRVQLPQASVHRLQSLSETRRTSQRRRDAPKQTSAPPRDALTLTKGKAGPGAKGSFSCSIWYLRYSSTPCSSYTFCSRSVRNKTREETATVTAFSGFGWREEKKKEKMVLGQDGVKLPRKYEIPANQRVA</sequence>
<feature type="region of interest" description="Disordered" evidence="1">
    <location>
        <begin position="59"/>
        <end position="99"/>
    </location>
</feature>
<organism evidence="2 3">
    <name type="scientific">Liparis tanakae</name>
    <name type="common">Tanaka's snailfish</name>
    <dbReference type="NCBI Taxonomy" id="230148"/>
    <lineage>
        <taxon>Eukaryota</taxon>
        <taxon>Metazoa</taxon>
        <taxon>Chordata</taxon>
        <taxon>Craniata</taxon>
        <taxon>Vertebrata</taxon>
        <taxon>Euteleostomi</taxon>
        <taxon>Actinopterygii</taxon>
        <taxon>Neopterygii</taxon>
        <taxon>Teleostei</taxon>
        <taxon>Neoteleostei</taxon>
        <taxon>Acanthomorphata</taxon>
        <taxon>Eupercaria</taxon>
        <taxon>Perciformes</taxon>
        <taxon>Cottioidei</taxon>
        <taxon>Cottales</taxon>
        <taxon>Liparidae</taxon>
        <taxon>Liparis</taxon>
    </lineage>
</organism>
<proteinExistence type="predicted"/>
<comment type="caution">
    <text evidence="2">The sequence shown here is derived from an EMBL/GenBank/DDBJ whole genome shotgun (WGS) entry which is preliminary data.</text>
</comment>
<accession>A0A4Z2H2X0</accession>
<evidence type="ECO:0000313" key="2">
    <source>
        <dbReference type="EMBL" id="TNN59433.1"/>
    </source>
</evidence>
<keyword evidence="3" id="KW-1185">Reference proteome</keyword>
<dbReference type="EMBL" id="SRLO01000356">
    <property type="protein sequence ID" value="TNN59433.1"/>
    <property type="molecule type" value="Genomic_DNA"/>
</dbReference>
<protein>
    <submittedName>
        <fullName evidence="2">Uncharacterized protein</fullName>
    </submittedName>
</protein>